<comment type="caution">
    <text evidence="9">The sequence shown here is derived from an EMBL/GenBank/DDBJ whole genome shotgun (WGS) entry which is preliminary data.</text>
</comment>
<feature type="domain" description="ABC3 transporter permease C-terminal" evidence="8">
    <location>
        <begin position="233"/>
        <end position="341"/>
    </location>
</feature>
<keyword evidence="5 7" id="KW-1133">Transmembrane helix</keyword>
<evidence type="ECO:0000256" key="2">
    <source>
        <dbReference type="ARBA" id="ARBA00022448"/>
    </source>
</evidence>
<dbReference type="Proteomes" id="UP000316988">
    <property type="component" value="Unassembled WGS sequence"/>
</dbReference>
<accession>A0A554RX96</accession>
<dbReference type="RefSeq" id="WP_143914122.1">
    <property type="nucleotide sequence ID" value="NZ_VLNT01000012.1"/>
</dbReference>
<protein>
    <submittedName>
        <fullName evidence="9">FtsX-like permease family protein</fullName>
    </submittedName>
</protein>
<keyword evidence="2" id="KW-0813">Transport</keyword>
<evidence type="ECO:0000256" key="6">
    <source>
        <dbReference type="ARBA" id="ARBA00023136"/>
    </source>
</evidence>
<gene>
    <name evidence="9" type="ORF">FNM00_13750</name>
</gene>
<dbReference type="InterPro" id="IPR051125">
    <property type="entry name" value="ABC-4/HrtB_transporter"/>
</dbReference>
<proteinExistence type="predicted"/>
<evidence type="ECO:0000259" key="8">
    <source>
        <dbReference type="Pfam" id="PF02687"/>
    </source>
</evidence>
<dbReference type="OrthoDB" id="5242186at2"/>
<feature type="transmembrane region" description="Helical" evidence="7">
    <location>
        <begin position="271"/>
        <end position="295"/>
    </location>
</feature>
<dbReference type="GO" id="GO:0005886">
    <property type="term" value="C:plasma membrane"/>
    <property type="evidence" value="ECO:0007669"/>
    <property type="project" value="UniProtKB-SubCell"/>
</dbReference>
<evidence type="ECO:0000256" key="5">
    <source>
        <dbReference type="ARBA" id="ARBA00022989"/>
    </source>
</evidence>
<evidence type="ECO:0000313" key="9">
    <source>
        <dbReference type="EMBL" id="TSD58718.1"/>
    </source>
</evidence>
<dbReference type="PANTHER" id="PTHR43738">
    <property type="entry name" value="ABC TRANSPORTER, MEMBRANE PROTEIN"/>
    <property type="match status" value="1"/>
</dbReference>
<dbReference type="InterPro" id="IPR003838">
    <property type="entry name" value="ABC3_permease_C"/>
</dbReference>
<reference evidence="9 10" key="1">
    <citation type="submission" date="2019-07" db="EMBL/GenBank/DDBJ databases">
        <authorList>
            <person name="Zhao L.H."/>
        </authorList>
    </citation>
    <scope>NUCLEOTIDE SEQUENCE [LARGE SCALE GENOMIC DNA]</scope>
    <source>
        <strain evidence="9 10">Co35</strain>
    </source>
</reference>
<dbReference type="PANTHER" id="PTHR43738:SF1">
    <property type="entry name" value="HEMIN TRANSPORT SYSTEM PERMEASE PROTEIN HRTB-RELATED"/>
    <property type="match status" value="1"/>
</dbReference>
<evidence type="ECO:0000256" key="3">
    <source>
        <dbReference type="ARBA" id="ARBA00022475"/>
    </source>
</evidence>
<feature type="transmembrane region" description="Helical" evidence="7">
    <location>
        <begin position="229"/>
        <end position="250"/>
    </location>
</feature>
<comment type="subcellular location">
    <subcellularLocation>
        <location evidence="1">Cell membrane</location>
        <topology evidence="1">Multi-pass membrane protein</topology>
    </subcellularLocation>
</comment>
<organism evidence="9 10">
    <name type="scientific">Aeromicrobium piscarium</name>
    <dbReference type="NCBI Taxonomy" id="2590901"/>
    <lineage>
        <taxon>Bacteria</taxon>
        <taxon>Bacillati</taxon>
        <taxon>Actinomycetota</taxon>
        <taxon>Actinomycetes</taxon>
        <taxon>Propionibacteriales</taxon>
        <taxon>Nocardioidaceae</taxon>
        <taxon>Aeromicrobium</taxon>
    </lineage>
</organism>
<keyword evidence="4 7" id="KW-0812">Transmembrane</keyword>
<dbReference type="AlphaFoldDB" id="A0A554RX96"/>
<keyword evidence="10" id="KW-1185">Reference proteome</keyword>
<evidence type="ECO:0000256" key="4">
    <source>
        <dbReference type="ARBA" id="ARBA00022692"/>
    </source>
</evidence>
<keyword evidence="6 7" id="KW-0472">Membrane</keyword>
<sequence>MFVALRDLRFATGRFALMTTVIVLVSFLVGFLASLTSGLARESTSAITDLPTDRLAFATRDGQSPDFTSSSVTAEDVDAWASTPGVDSAEALGIATTRASAGDTTASVTTFAAEPGSTLVDTEIHDGSVVLTPAAAEDLGHPDTVTIGEQTFEVADASIADTSYAHTPVVWMTLDDWQPIGAPGGSGDTATVVAIDGTPEHTIDDMTTLDLRDARSAISSFSSENGSLMTMQAFLVAISALVVGAFFSVWTMSRGDDIAVLKALGGSTRYLLRDAIGQAVLVLVIGVGAGMGLSALTSALLDGVLPVSISLSTTLAPAALLVGVGLIGAGLAVWRITRIDPHAALAAR</sequence>
<evidence type="ECO:0000256" key="1">
    <source>
        <dbReference type="ARBA" id="ARBA00004651"/>
    </source>
</evidence>
<dbReference type="Pfam" id="PF02687">
    <property type="entry name" value="FtsX"/>
    <property type="match status" value="1"/>
</dbReference>
<evidence type="ECO:0000313" key="10">
    <source>
        <dbReference type="Proteomes" id="UP000316988"/>
    </source>
</evidence>
<feature type="transmembrane region" description="Helical" evidence="7">
    <location>
        <begin position="15"/>
        <end position="35"/>
    </location>
</feature>
<keyword evidence="3" id="KW-1003">Cell membrane</keyword>
<evidence type="ECO:0000256" key="7">
    <source>
        <dbReference type="SAM" id="Phobius"/>
    </source>
</evidence>
<dbReference type="EMBL" id="VLNT01000012">
    <property type="protein sequence ID" value="TSD58718.1"/>
    <property type="molecule type" value="Genomic_DNA"/>
</dbReference>
<name>A0A554RX96_9ACTN</name>
<feature type="transmembrane region" description="Helical" evidence="7">
    <location>
        <begin position="315"/>
        <end position="334"/>
    </location>
</feature>